<dbReference type="GO" id="GO:0005576">
    <property type="term" value="C:extracellular region"/>
    <property type="evidence" value="ECO:0007669"/>
    <property type="project" value="UniProtKB-SubCell"/>
</dbReference>
<sequence length="460" mass="48542">MGLTAAGIGSGLDINGIVSALVDASFVPRQVTLDQREAAVQTEVSAIGTLKSAMSEFQDKLESLQKLDTFDKRKATTNISDYLTASAESDATPGTYNVVVKSLAESHKIGSAAVADADSPVGEGQLTLTAGVDDEGNPTSMTLNVEADDTLADIAAKINSAEDNPGITATIITGDNGPRLVMTSDKTGTDHQITVTATDTNGTGLTDTFGAMEELVAAENASLTIDGMDVTSQSNSVKDAIQGVTLNLKDADLSKTTKVTIAKDTGSAKTVIKEFVDAYNGLQEQIDSLSAYDAETETAGPLQGDSLPRSITSQLRNVMSSAYDLGNGETGSLAQFGLSFDRYGKLNIDDDQLNDALKDDAASIAQLFAAEDTGLAYRLDSTVDVYTQTGGLLSSRDDTLKSQLDRIESDRDQLNRQMAAYEARLFKQFNAMDSVVYQLNAQAAMLTERLSSLPGLVRSS</sequence>
<accession>E1SUP6</accession>
<keyword evidence="3 5" id="KW-0175">Coiled coil</keyword>
<dbReference type="Pfam" id="PF07196">
    <property type="entry name" value="Flagellin_IN"/>
    <property type="match status" value="1"/>
</dbReference>
<keyword evidence="5" id="KW-0964">Secreted</keyword>
<dbReference type="AlphaFoldDB" id="E1SUP6"/>
<name>E1SUP6_FERBD</name>
<keyword evidence="8" id="KW-0966">Cell projection</keyword>
<evidence type="ECO:0000256" key="1">
    <source>
        <dbReference type="ARBA" id="ARBA00009764"/>
    </source>
</evidence>
<keyword evidence="4 5" id="KW-0975">Bacterial flagellum</keyword>
<reference evidence="8 9" key="1">
    <citation type="journal article" date="2010" name="Stand. Genomic Sci.">
        <title>Complete genome sequence of Ferrimonas balearica type strain (PAT).</title>
        <authorList>
            <person name="Nolan M."/>
            <person name="Sikorski J."/>
            <person name="Davenport K."/>
            <person name="Lucas S."/>
            <person name="Glavina Del Rio T."/>
            <person name="Tice H."/>
            <person name="Cheng J."/>
            <person name="Goodwin L."/>
            <person name="Pitluck S."/>
            <person name="Liolios K."/>
            <person name="Ivanova N."/>
            <person name="Mavromatis K."/>
            <person name="Ovchinnikova G."/>
            <person name="Pati A."/>
            <person name="Chen A."/>
            <person name="Palaniappan K."/>
            <person name="Land M."/>
            <person name="Hauser L."/>
            <person name="Chang Y."/>
            <person name="Jeffries C."/>
            <person name="Tapia R."/>
            <person name="Brettin T."/>
            <person name="Detter J."/>
            <person name="Han C."/>
            <person name="Yasawong M."/>
            <person name="Rohde M."/>
            <person name="Tindall B."/>
            <person name="Goker M."/>
            <person name="Woyke T."/>
            <person name="Bristow J."/>
            <person name="Eisen J."/>
            <person name="Markowitz V."/>
            <person name="Hugenholtz P."/>
            <person name="Kyrpides N."/>
            <person name="Klenk H."/>
            <person name="Lapidus A."/>
        </authorList>
    </citation>
    <scope>NUCLEOTIDE SEQUENCE [LARGE SCALE GENOMIC DNA]</scope>
    <source>
        <strain evidence="9">DSM 9799 / CCM 4581 / KCTC 23876 / PAT</strain>
    </source>
</reference>
<dbReference type="Proteomes" id="UP000006683">
    <property type="component" value="Chromosome"/>
</dbReference>
<feature type="domain" description="Flagellar hook-associated protein 2 N-terminal" evidence="6">
    <location>
        <begin position="10"/>
        <end position="107"/>
    </location>
</feature>
<dbReference type="InterPro" id="IPR003481">
    <property type="entry name" value="FliD_N"/>
</dbReference>
<evidence type="ECO:0000259" key="7">
    <source>
        <dbReference type="Pfam" id="PF07195"/>
    </source>
</evidence>
<feature type="coiled-coil region" evidence="5">
    <location>
        <begin position="397"/>
        <end position="424"/>
    </location>
</feature>
<gene>
    <name evidence="8" type="ordered locus">Fbal_1028</name>
</gene>
<dbReference type="InterPro" id="IPR010810">
    <property type="entry name" value="Flagellin_hook_IN_motif"/>
</dbReference>
<dbReference type="GO" id="GO:0009421">
    <property type="term" value="C:bacterial-type flagellum filament cap"/>
    <property type="evidence" value="ECO:0007669"/>
    <property type="project" value="InterPro"/>
</dbReference>
<dbReference type="HOGENOM" id="CLU_015182_6_1_6"/>
<keyword evidence="8" id="KW-0282">Flagellum</keyword>
<dbReference type="GeneID" id="67181273"/>
<dbReference type="OrthoDB" id="9810816at2"/>
<dbReference type="Pfam" id="PF02465">
    <property type="entry name" value="FliD_N"/>
    <property type="match status" value="1"/>
</dbReference>
<dbReference type="eggNOG" id="COG1345">
    <property type="taxonomic scope" value="Bacteria"/>
</dbReference>
<evidence type="ECO:0000256" key="4">
    <source>
        <dbReference type="ARBA" id="ARBA00023143"/>
    </source>
</evidence>
<evidence type="ECO:0000256" key="3">
    <source>
        <dbReference type="ARBA" id="ARBA00023054"/>
    </source>
</evidence>
<proteinExistence type="inferred from homology"/>
<comment type="similarity">
    <text evidence="1 5">Belongs to the FliD family.</text>
</comment>
<comment type="subcellular location">
    <subcellularLocation>
        <location evidence="5">Secreted</location>
    </subcellularLocation>
    <subcellularLocation>
        <location evidence="5">Bacterial flagellum</location>
    </subcellularLocation>
</comment>
<dbReference type="RefSeq" id="WP_013344543.1">
    <property type="nucleotide sequence ID" value="NC_014541.1"/>
</dbReference>
<dbReference type="Pfam" id="PF07195">
    <property type="entry name" value="FliD_C"/>
    <property type="match status" value="1"/>
</dbReference>
<evidence type="ECO:0000256" key="5">
    <source>
        <dbReference type="RuleBase" id="RU362066"/>
    </source>
</evidence>
<keyword evidence="8" id="KW-0969">Cilium</keyword>
<keyword evidence="9" id="KW-1185">Reference proteome</keyword>
<dbReference type="InterPro" id="IPR040026">
    <property type="entry name" value="FliD"/>
</dbReference>
<dbReference type="KEGG" id="fbl:Fbal_1028"/>
<evidence type="ECO:0000313" key="9">
    <source>
        <dbReference type="Proteomes" id="UP000006683"/>
    </source>
</evidence>
<comment type="subunit">
    <text evidence="2 5">Homopentamer.</text>
</comment>
<organism evidence="8 9">
    <name type="scientific">Ferrimonas balearica (strain DSM 9799 / CCM 4581 / KCTC 23876 / PAT)</name>
    <dbReference type="NCBI Taxonomy" id="550540"/>
    <lineage>
        <taxon>Bacteria</taxon>
        <taxon>Pseudomonadati</taxon>
        <taxon>Pseudomonadota</taxon>
        <taxon>Gammaproteobacteria</taxon>
        <taxon>Alteromonadales</taxon>
        <taxon>Ferrimonadaceae</taxon>
        <taxon>Ferrimonas</taxon>
    </lineage>
</organism>
<dbReference type="GO" id="GO:0007155">
    <property type="term" value="P:cell adhesion"/>
    <property type="evidence" value="ECO:0007669"/>
    <property type="project" value="InterPro"/>
</dbReference>
<dbReference type="PANTHER" id="PTHR30288">
    <property type="entry name" value="FLAGELLAR CAP/ASSEMBLY PROTEIN FLID"/>
    <property type="match status" value="1"/>
</dbReference>
<dbReference type="STRING" id="550540.Fbal_1028"/>
<dbReference type="EMBL" id="CP002209">
    <property type="protein sequence ID" value="ADN75237.1"/>
    <property type="molecule type" value="Genomic_DNA"/>
</dbReference>
<comment type="function">
    <text evidence="5">Required for morphogenesis and for the elongation of the flagellar filament by facilitating polymerization of the flagellin monomers at the tip of growing filament. Forms a capping structure, which prevents flagellin subunits (transported through the central channel of the flagellum) from leaking out without polymerization at the distal end.</text>
</comment>
<dbReference type="InterPro" id="IPR010809">
    <property type="entry name" value="FliD_C"/>
</dbReference>
<evidence type="ECO:0000256" key="2">
    <source>
        <dbReference type="ARBA" id="ARBA00011255"/>
    </source>
</evidence>
<evidence type="ECO:0000259" key="6">
    <source>
        <dbReference type="Pfam" id="PF02465"/>
    </source>
</evidence>
<dbReference type="GO" id="GO:0071973">
    <property type="term" value="P:bacterial-type flagellum-dependent cell motility"/>
    <property type="evidence" value="ECO:0007669"/>
    <property type="project" value="TreeGrafter"/>
</dbReference>
<dbReference type="PANTHER" id="PTHR30288:SF0">
    <property type="entry name" value="FLAGELLAR HOOK-ASSOCIATED PROTEIN 2"/>
    <property type="match status" value="1"/>
</dbReference>
<feature type="domain" description="Flagellar hook-associated protein 2 C-terminal" evidence="7">
    <location>
        <begin position="218"/>
        <end position="441"/>
    </location>
</feature>
<evidence type="ECO:0000313" key="8">
    <source>
        <dbReference type="EMBL" id="ADN75237.1"/>
    </source>
</evidence>
<dbReference type="GO" id="GO:0009424">
    <property type="term" value="C:bacterial-type flagellum hook"/>
    <property type="evidence" value="ECO:0007669"/>
    <property type="project" value="UniProtKB-UniRule"/>
</dbReference>
<protein>
    <recommendedName>
        <fullName evidence="5">Flagellar hook-associated protein 2</fullName>
        <shortName evidence="5">HAP2</shortName>
    </recommendedName>
    <alternativeName>
        <fullName evidence="5">Flagellar cap protein</fullName>
    </alternativeName>
</protein>